<dbReference type="Gene3D" id="2.30.42.10">
    <property type="match status" value="1"/>
</dbReference>
<gene>
    <name evidence="2" type="ORF">SAMN05421640_1265</name>
</gene>
<dbReference type="SUPFAM" id="SSF50156">
    <property type="entry name" value="PDZ domain-like"/>
    <property type="match status" value="1"/>
</dbReference>
<dbReference type="PANTHER" id="PTHR32060:SF30">
    <property type="entry name" value="CARBOXY-TERMINAL PROCESSING PROTEASE CTPA"/>
    <property type="match status" value="1"/>
</dbReference>
<dbReference type="PANTHER" id="PTHR32060">
    <property type="entry name" value="TAIL-SPECIFIC PROTEASE"/>
    <property type="match status" value="1"/>
</dbReference>
<dbReference type="InterPro" id="IPR029045">
    <property type="entry name" value="ClpP/crotonase-like_dom_sf"/>
</dbReference>
<evidence type="ECO:0000313" key="3">
    <source>
        <dbReference type="Proteomes" id="UP000198393"/>
    </source>
</evidence>
<dbReference type="GO" id="GO:0030288">
    <property type="term" value="C:outer membrane-bounded periplasmic space"/>
    <property type="evidence" value="ECO:0007669"/>
    <property type="project" value="TreeGrafter"/>
</dbReference>
<feature type="domain" description="PDZ" evidence="1">
    <location>
        <begin position="97"/>
        <end position="182"/>
    </location>
</feature>
<protein>
    <submittedName>
        <fullName evidence="2">C-terminal processing protease CtpA/Prc, contains a PDZ domain</fullName>
    </submittedName>
</protein>
<dbReference type="Pfam" id="PF18294">
    <property type="entry name" value="Pept_S41_N"/>
    <property type="match status" value="1"/>
</dbReference>
<dbReference type="SMART" id="SM00228">
    <property type="entry name" value="PDZ"/>
    <property type="match status" value="1"/>
</dbReference>
<dbReference type="GO" id="GO:0006508">
    <property type="term" value="P:proteolysis"/>
    <property type="evidence" value="ECO:0007669"/>
    <property type="project" value="UniProtKB-KW"/>
</dbReference>
<keyword evidence="3" id="KW-1185">Reference proteome</keyword>
<dbReference type="GO" id="GO:0004175">
    <property type="term" value="F:endopeptidase activity"/>
    <property type="evidence" value="ECO:0007669"/>
    <property type="project" value="TreeGrafter"/>
</dbReference>
<dbReference type="InterPro" id="IPR001478">
    <property type="entry name" value="PDZ"/>
</dbReference>
<dbReference type="Proteomes" id="UP000198393">
    <property type="component" value="Unassembled WGS sequence"/>
</dbReference>
<dbReference type="InterPro" id="IPR041489">
    <property type="entry name" value="PDZ_6"/>
</dbReference>
<accession>A0A239HH51</accession>
<dbReference type="InterPro" id="IPR036034">
    <property type="entry name" value="PDZ_sf"/>
</dbReference>
<dbReference type="GO" id="GO:0008236">
    <property type="term" value="F:serine-type peptidase activity"/>
    <property type="evidence" value="ECO:0007669"/>
    <property type="project" value="InterPro"/>
</dbReference>
<organism evidence="2 3">
    <name type="scientific">Ekhidna lutea</name>
    <dbReference type="NCBI Taxonomy" id="447679"/>
    <lineage>
        <taxon>Bacteria</taxon>
        <taxon>Pseudomonadati</taxon>
        <taxon>Bacteroidota</taxon>
        <taxon>Cytophagia</taxon>
        <taxon>Cytophagales</taxon>
        <taxon>Reichenbachiellaceae</taxon>
        <taxon>Ekhidna</taxon>
    </lineage>
</organism>
<dbReference type="CDD" id="cd07561">
    <property type="entry name" value="Peptidase_S41_CPP_like"/>
    <property type="match status" value="1"/>
</dbReference>
<dbReference type="Pfam" id="PF03572">
    <property type="entry name" value="Peptidase_S41"/>
    <property type="match status" value="1"/>
</dbReference>
<keyword evidence="2" id="KW-0645">Protease</keyword>
<dbReference type="GO" id="GO:0007165">
    <property type="term" value="P:signal transduction"/>
    <property type="evidence" value="ECO:0007669"/>
    <property type="project" value="TreeGrafter"/>
</dbReference>
<dbReference type="SMART" id="SM00245">
    <property type="entry name" value="TSPc"/>
    <property type="match status" value="1"/>
</dbReference>
<dbReference type="InterPro" id="IPR041613">
    <property type="entry name" value="Pept_S41_N"/>
</dbReference>
<dbReference type="RefSeq" id="WP_089356012.1">
    <property type="nucleotide sequence ID" value="NZ_FZPD01000002.1"/>
</dbReference>
<dbReference type="PROSITE" id="PS50106">
    <property type="entry name" value="PDZ"/>
    <property type="match status" value="1"/>
</dbReference>
<dbReference type="Gene3D" id="3.30.750.170">
    <property type="match status" value="1"/>
</dbReference>
<sequence>MKGLRFLLIVGVFSLCVSGCTKDDGINVTLQNEINEFVWFAMNDYYFWVDEVEDLSLEKYPTYNALYTFLNGYSSSESLFYDLTVEKDRFSWFVEDYEELEASFQGITKSFGFEYRLIGTDDSNNVFGFIKYVVPTGPADQKGLVRGDIFTAVNGTSLTRDNFHALLSRDQYALTLGEIKDGKVSDTQETVELVSIELTENPIHMAKTLDVDGVKVGYLVYNQFVNNRSYHQEMNQVFGEFQSNGISDLVLDLRYNPGGAVLTSQLLASLIYSKGRTSDVFAAIEYNQEITDILVAGGSDLNYYFIDKLDDVGSFNRLDLNRLFILTSGNTASASELIISGLDPYMDVTLIGTKTVGKNLGSVTIYDSPNYQKTPTSGSTVNHTNPNHKNALQPIISRITNIQNIDYTDGFSPNIEVDEVNYLEDLKPLGDPSEPLLAEALAIITGVARTERVPDTGMKVLFDSESLQKHTNTILLDQLEITRTSAERVF</sequence>
<evidence type="ECO:0000259" key="1">
    <source>
        <dbReference type="PROSITE" id="PS50106"/>
    </source>
</evidence>
<dbReference type="EMBL" id="FZPD01000002">
    <property type="protein sequence ID" value="SNS79584.1"/>
    <property type="molecule type" value="Genomic_DNA"/>
</dbReference>
<name>A0A239HH51_EKHLU</name>
<dbReference type="SUPFAM" id="SSF52096">
    <property type="entry name" value="ClpP/crotonase"/>
    <property type="match status" value="1"/>
</dbReference>
<proteinExistence type="predicted"/>
<dbReference type="Gene3D" id="3.90.226.10">
    <property type="entry name" value="2-enoyl-CoA Hydratase, Chain A, domain 1"/>
    <property type="match status" value="1"/>
</dbReference>
<keyword evidence="2" id="KW-0378">Hydrolase</keyword>
<dbReference type="AlphaFoldDB" id="A0A239HH51"/>
<evidence type="ECO:0000313" key="2">
    <source>
        <dbReference type="EMBL" id="SNS79584.1"/>
    </source>
</evidence>
<dbReference type="OrthoDB" id="7168509at2"/>
<dbReference type="InterPro" id="IPR005151">
    <property type="entry name" value="Tail-specific_protease"/>
</dbReference>
<dbReference type="Pfam" id="PF17820">
    <property type="entry name" value="PDZ_6"/>
    <property type="match status" value="1"/>
</dbReference>
<reference evidence="2 3" key="1">
    <citation type="submission" date="2017-06" db="EMBL/GenBank/DDBJ databases">
        <authorList>
            <person name="Kim H.J."/>
            <person name="Triplett B.A."/>
        </authorList>
    </citation>
    <scope>NUCLEOTIDE SEQUENCE [LARGE SCALE GENOMIC DNA]</scope>
    <source>
        <strain evidence="2 3">DSM 19307</strain>
    </source>
</reference>